<sequence>MVGESRWLGPRRIPPLLFMTSNHTNRTARCDSGRWLPKTLGSDPAYYPRRNRAVTSENSPRRHVSETVSDPEEWNGRTNVPIGADEAFNGYIAANVVFALDGLGILDELDANGSLRVSEFVQRGALDGQLIHALLTAAETVGYITTREDLATLTDAGKEAALMRSFFTWSVGGYGDVFSSISSLVKGESHYGADITRDESMVALGSGQSGTFLMSSIFEDALQDVDFHTIADLGSGTANRLCRVVKENDGSRGIAIDISLPATQIAQRNIHEQGLGTRVQAIRADVLDVVMRREHESKLADVDTVMSFFLLHDLLVDPTTRASVLPRMREAFPAAKTFLLADTVIRPTHANQSTLPIFSAGYELAHALMGVPLYTRQAYERLFDNAGLRIRRVVPFGVAHTWLYTLDCD</sequence>
<evidence type="ECO:0000313" key="3">
    <source>
        <dbReference type="Proteomes" id="UP000326041"/>
    </source>
</evidence>
<dbReference type="InterPro" id="IPR036388">
    <property type="entry name" value="WH-like_DNA-bd_sf"/>
</dbReference>
<evidence type="ECO:0000313" key="2">
    <source>
        <dbReference type="EMBL" id="QEV05004.1"/>
    </source>
</evidence>
<dbReference type="Proteomes" id="UP000326041">
    <property type="component" value="Chromosome"/>
</dbReference>
<proteinExistence type="predicted"/>
<keyword evidence="3" id="KW-1185">Reference proteome</keyword>
<organism evidence="2 3">
    <name type="scientific">Streptomyces prasinus</name>
    <dbReference type="NCBI Taxonomy" id="67345"/>
    <lineage>
        <taxon>Bacteria</taxon>
        <taxon>Bacillati</taxon>
        <taxon>Actinomycetota</taxon>
        <taxon>Actinomycetes</taxon>
        <taxon>Kitasatosporales</taxon>
        <taxon>Streptomycetaceae</taxon>
        <taxon>Streptomyces</taxon>
    </lineage>
</organism>
<dbReference type="GO" id="GO:0032259">
    <property type="term" value="P:methylation"/>
    <property type="evidence" value="ECO:0007669"/>
    <property type="project" value="UniProtKB-KW"/>
</dbReference>
<dbReference type="EMBL" id="CP023697">
    <property type="protein sequence ID" value="QEV05004.1"/>
    <property type="molecule type" value="Genomic_DNA"/>
</dbReference>
<keyword evidence="2" id="KW-0489">Methyltransferase</keyword>
<reference evidence="2 3" key="1">
    <citation type="submission" date="2017-09" db="EMBL/GenBank/DDBJ databases">
        <authorList>
            <person name="Lee N."/>
            <person name="Cho B.-K."/>
        </authorList>
    </citation>
    <scope>NUCLEOTIDE SEQUENCE [LARGE SCALE GENOMIC DNA]</scope>
    <source>
        <strain evidence="2 3">ATCC 13879</strain>
    </source>
</reference>
<accession>A0ABX6ASP8</accession>
<dbReference type="SUPFAM" id="SSF53335">
    <property type="entry name" value="S-adenosyl-L-methionine-dependent methyltransferases"/>
    <property type="match status" value="1"/>
</dbReference>
<dbReference type="InterPro" id="IPR029063">
    <property type="entry name" value="SAM-dependent_MTases_sf"/>
</dbReference>
<gene>
    <name evidence="2" type="ORF">CP972_04285</name>
</gene>
<dbReference type="Gene3D" id="1.10.10.10">
    <property type="entry name" value="Winged helix-like DNA-binding domain superfamily/Winged helix DNA-binding domain"/>
    <property type="match status" value="1"/>
</dbReference>
<dbReference type="GO" id="GO:0008168">
    <property type="term" value="F:methyltransferase activity"/>
    <property type="evidence" value="ECO:0007669"/>
    <property type="project" value="UniProtKB-KW"/>
</dbReference>
<evidence type="ECO:0000256" key="1">
    <source>
        <dbReference type="SAM" id="MobiDB-lite"/>
    </source>
</evidence>
<name>A0ABX6ASP8_9ACTN</name>
<protein>
    <submittedName>
        <fullName evidence="2">SAM-dependent methyltransferase</fullName>
    </submittedName>
</protein>
<dbReference type="Gene3D" id="3.40.50.150">
    <property type="entry name" value="Vaccinia Virus protein VP39"/>
    <property type="match status" value="1"/>
</dbReference>
<keyword evidence="2" id="KW-0808">Transferase</keyword>
<feature type="region of interest" description="Disordered" evidence="1">
    <location>
        <begin position="50"/>
        <end position="72"/>
    </location>
</feature>